<dbReference type="AlphaFoldDB" id="A0A8A1LW53"/>
<dbReference type="VEuPathDB" id="FungiDB:I7I51_07420"/>
<name>A0A8A1LW53_AJECA</name>
<gene>
    <name evidence="1" type="ORF">I7I51_07420</name>
</gene>
<proteinExistence type="predicted"/>
<organism evidence="1 2">
    <name type="scientific">Ajellomyces capsulatus</name>
    <name type="common">Darling's disease fungus</name>
    <name type="synonym">Histoplasma capsulatum</name>
    <dbReference type="NCBI Taxonomy" id="5037"/>
    <lineage>
        <taxon>Eukaryota</taxon>
        <taxon>Fungi</taxon>
        <taxon>Dikarya</taxon>
        <taxon>Ascomycota</taxon>
        <taxon>Pezizomycotina</taxon>
        <taxon>Eurotiomycetes</taxon>
        <taxon>Eurotiomycetidae</taxon>
        <taxon>Onygenales</taxon>
        <taxon>Ajellomycetaceae</taxon>
        <taxon>Histoplasma</taxon>
    </lineage>
</organism>
<reference evidence="1" key="1">
    <citation type="submission" date="2021-01" db="EMBL/GenBank/DDBJ databases">
        <title>Chromosome-level genome assembly of a human fungal pathogen reveals clustering of transcriptionally co-regulated genes.</title>
        <authorList>
            <person name="Voorhies M."/>
            <person name="Cohen S."/>
            <person name="Shea T.P."/>
            <person name="Petrus S."/>
            <person name="Munoz J.F."/>
            <person name="Poplawski S."/>
            <person name="Goldman W.E."/>
            <person name="Michael T."/>
            <person name="Cuomo C.A."/>
            <person name="Sil A."/>
            <person name="Beyhan S."/>
        </authorList>
    </citation>
    <scope>NUCLEOTIDE SEQUENCE</scope>
    <source>
        <strain evidence="1">WU24</strain>
    </source>
</reference>
<dbReference type="Proteomes" id="UP000663671">
    <property type="component" value="Chromosome 2"/>
</dbReference>
<protein>
    <submittedName>
        <fullName evidence="1">Uncharacterized protein</fullName>
    </submittedName>
</protein>
<dbReference type="EMBL" id="CP069109">
    <property type="protein sequence ID" value="QSS58001.1"/>
    <property type="molecule type" value="Genomic_DNA"/>
</dbReference>
<evidence type="ECO:0000313" key="1">
    <source>
        <dbReference type="EMBL" id="QSS58001.1"/>
    </source>
</evidence>
<sequence>MGTPFSVCALGSRQRARKQGGGGGGGLSITDPQSIHRFRREWLPPVREFGAVIVFYLLRTHRLSVSLEVGRSGALPCQLKHVRALLFRSHSLAEPAHRDMKMQEYIISATLDTWHIGAMWPGEPRFWLKPQHAIWAAETCQAKGSV</sequence>
<evidence type="ECO:0000313" key="2">
    <source>
        <dbReference type="Proteomes" id="UP000663671"/>
    </source>
</evidence>
<accession>A0A8A1LW53</accession>